<feature type="compositionally biased region" description="Polar residues" evidence="1">
    <location>
        <begin position="167"/>
        <end position="181"/>
    </location>
</feature>
<dbReference type="OrthoDB" id="3070904at2759"/>
<dbReference type="HOGENOM" id="CLU_021256_1_0_1"/>
<evidence type="ECO:0000256" key="1">
    <source>
        <dbReference type="SAM" id="MobiDB-lite"/>
    </source>
</evidence>
<accession>A0A0C9XFH4</accession>
<name>A0A0C9XFH4_9AGAR</name>
<proteinExistence type="predicted"/>
<feature type="compositionally biased region" description="Polar residues" evidence="1">
    <location>
        <begin position="30"/>
        <end position="39"/>
    </location>
</feature>
<dbReference type="AlphaFoldDB" id="A0A0C9XFH4"/>
<feature type="compositionally biased region" description="Basic residues" evidence="1">
    <location>
        <begin position="63"/>
        <end position="81"/>
    </location>
</feature>
<dbReference type="EMBL" id="KN838722">
    <property type="protein sequence ID" value="KIJ96416.1"/>
    <property type="molecule type" value="Genomic_DNA"/>
</dbReference>
<feature type="compositionally biased region" description="Basic residues" evidence="1">
    <location>
        <begin position="619"/>
        <end position="635"/>
    </location>
</feature>
<keyword evidence="3" id="KW-1185">Reference proteome</keyword>
<evidence type="ECO:0000313" key="3">
    <source>
        <dbReference type="Proteomes" id="UP000054477"/>
    </source>
</evidence>
<protein>
    <submittedName>
        <fullName evidence="2">Uncharacterized protein</fullName>
    </submittedName>
</protein>
<reference evidence="2 3" key="1">
    <citation type="submission" date="2014-04" db="EMBL/GenBank/DDBJ databases">
        <authorList>
            <consortium name="DOE Joint Genome Institute"/>
            <person name="Kuo A."/>
            <person name="Kohler A."/>
            <person name="Nagy L.G."/>
            <person name="Floudas D."/>
            <person name="Copeland A."/>
            <person name="Barry K.W."/>
            <person name="Cichocki N."/>
            <person name="Veneault-Fourrey C."/>
            <person name="LaButti K."/>
            <person name="Lindquist E.A."/>
            <person name="Lipzen A."/>
            <person name="Lundell T."/>
            <person name="Morin E."/>
            <person name="Murat C."/>
            <person name="Sun H."/>
            <person name="Tunlid A."/>
            <person name="Henrissat B."/>
            <person name="Grigoriev I.V."/>
            <person name="Hibbett D.S."/>
            <person name="Martin F."/>
            <person name="Nordberg H.P."/>
            <person name="Cantor M.N."/>
            <person name="Hua S.X."/>
        </authorList>
    </citation>
    <scope>NUCLEOTIDE SEQUENCE [LARGE SCALE GENOMIC DNA]</scope>
    <source>
        <strain evidence="2 3">LaAM-08-1</strain>
    </source>
</reference>
<reference evidence="3" key="2">
    <citation type="submission" date="2015-01" db="EMBL/GenBank/DDBJ databases">
        <title>Evolutionary Origins and Diversification of the Mycorrhizal Mutualists.</title>
        <authorList>
            <consortium name="DOE Joint Genome Institute"/>
            <consortium name="Mycorrhizal Genomics Consortium"/>
            <person name="Kohler A."/>
            <person name="Kuo A."/>
            <person name="Nagy L.G."/>
            <person name="Floudas D."/>
            <person name="Copeland A."/>
            <person name="Barry K.W."/>
            <person name="Cichocki N."/>
            <person name="Veneault-Fourrey C."/>
            <person name="LaButti K."/>
            <person name="Lindquist E.A."/>
            <person name="Lipzen A."/>
            <person name="Lundell T."/>
            <person name="Morin E."/>
            <person name="Murat C."/>
            <person name="Riley R."/>
            <person name="Ohm R."/>
            <person name="Sun H."/>
            <person name="Tunlid A."/>
            <person name="Henrissat B."/>
            <person name="Grigoriev I.V."/>
            <person name="Hibbett D.S."/>
            <person name="Martin F."/>
        </authorList>
    </citation>
    <scope>NUCLEOTIDE SEQUENCE [LARGE SCALE GENOMIC DNA]</scope>
    <source>
        <strain evidence="3">LaAM-08-1</strain>
    </source>
</reference>
<dbReference type="Proteomes" id="UP000054477">
    <property type="component" value="Unassembled WGS sequence"/>
</dbReference>
<feature type="compositionally biased region" description="Low complexity" evidence="1">
    <location>
        <begin position="581"/>
        <end position="591"/>
    </location>
</feature>
<evidence type="ECO:0000313" key="2">
    <source>
        <dbReference type="EMBL" id="KIJ96416.1"/>
    </source>
</evidence>
<feature type="region of interest" description="Disordered" evidence="1">
    <location>
        <begin position="1"/>
        <end position="199"/>
    </location>
</feature>
<feature type="compositionally biased region" description="Low complexity" evidence="1">
    <location>
        <begin position="184"/>
        <end position="199"/>
    </location>
</feature>
<sequence>MPNSPPPMSARDQRAANRNAEPPAMPAKPKSTSQKRQQSNADDDDGIDDAAIAVEEANEAGKGGKKGKKGKKTGAKGKNKKTWADRQQEDQIENAKGTPARLQPIERKLFAAGTSVAPPERPARLQVVSKLPPAPTISSSRTRINREPELAAAKVTATPDNNRDSGDSNGTPSATGSQADTGNHDANNGSDSDNDAGGHSARILSASVRIGPPSKAKRAQPSEAVTATADAFDNGTLDVQMHSPPHAMSSQRGRACTVKAIGNTSGSQLARSSGASKPYGATIRGRALGNAPNFGDFEPVDDNPSIDIEATVNLFPSNTRPTTIDIDDTAVIAVTVPFEGALAPLLQCIVKYYSPMSKRKWIVKGRFRDALEFQDSILHLWQQTDFGPTLTIFLESDPEFKSRSRSSRSPSLSSAVRHSLLIAGESSGRVTSEGPSTLTIKQKEALLTFLGISTDMHSFAPTLRNTYAKYKALVNASKPMQGLRSSQEWADHLQEHGVEHWIPVFVDLVNVFIAKSQFYSSWKGSFSRAQKYPQMKSWLDANSDAESDSEVWAETKDPDYYTLADLAEWLKRKDVVKGKKPAVASSSAGKKSVGKQEKRKKERKMSSDESDGSSEGKRSKSKLKLKSKSKKNSSA</sequence>
<feature type="region of interest" description="Disordered" evidence="1">
    <location>
        <begin position="576"/>
        <end position="635"/>
    </location>
</feature>
<organism evidence="2 3">
    <name type="scientific">Laccaria amethystina LaAM-08-1</name>
    <dbReference type="NCBI Taxonomy" id="1095629"/>
    <lineage>
        <taxon>Eukaryota</taxon>
        <taxon>Fungi</taxon>
        <taxon>Dikarya</taxon>
        <taxon>Basidiomycota</taxon>
        <taxon>Agaricomycotina</taxon>
        <taxon>Agaricomycetes</taxon>
        <taxon>Agaricomycetidae</taxon>
        <taxon>Agaricales</taxon>
        <taxon>Agaricineae</taxon>
        <taxon>Hydnangiaceae</taxon>
        <taxon>Laccaria</taxon>
    </lineage>
</organism>
<gene>
    <name evidence="2" type="ORF">K443DRAFT_10644</name>
</gene>